<dbReference type="Gene3D" id="3.40.50.720">
    <property type="entry name" value="NAD(P)-binding Rossmann-like Domain"/>
    <property type="match status" value="1"/>
</dbReference>
<evidence type="ECO:0000259" key="4">
    <source>
        <dbReference type="Pfam" id="PF22725"/>
    </source>
</evidence>
<dbReference type="SUPFAM" id="SSF51735">
    <property type="entry name" value="NAD(P)-binding Rossmann-fold domains"/>
    <property type="match status" value="1"/>
</dbReference>
<dbReference type="Gene3D" id="3.30.360.10">
    <property type="entry name" value="Dihydrodipicolinate Reductase, domain 2"/>
    <property type="match status" value="1"/>
</dbReference>
<feature type="domain" description="GFO/IDH/MocA-like oxidoreductase" evidence="4">
    <location>
        <begin position="160"/>
        <end position="294"/>
    </location>
</feature>
<dbReference type="PANTHER" id="PTHR43818:SF11">
    <property type="entry name" value="BCDNA.GH03377"/>
    <property type="match status" value="1"/>
</dbReference>
<feature type="domain" description="Gfo/Idh/MocA-like oxidoreductase N-terminal" evidence="3">
    <location>
        <begin position="32"/>
        <end position="147"/>
    </location>
</feature>
<evidence type="ECO:0000313" key="5">
    <source>
        <dbReference type="EMBL" id="EAU65017.1"/>
    </source>
</evidence>
<reference evidence="5 6" key="1">
    <citation type="submission" date="2006-04" db="EMBL/GenBank/DDBJ databases">
        <authorList>
            <person name="Nierman W.C."/>
        </authorList>
    </citation>
    <scope>NUCLEOTIDE SEQUENCE [LARGE SCALE GENOMIC DNA]</scope>
    <source>
        <strain evidence="5 6">DW4/3-1</strain>
    </source>
</reference>
<dbReference type="Pfam" id="PF01408">
    <property type="entry name" value="GFO_IDH_MocA"/>
    <property type="match status" value="1"/>
</dbReference>
<sequence>MRCRAEGGRPQVGPERRSPYTGHGDIMTAKRIRVGIIGTGFARSTQVPAFQACPGVEVVSIASSRVERAETVARDLGIPHGAGDWREVVDNPQVDLVSIVTPPHLHHAMALAALQAGKAVLCEKPTSLDAAEAEIMWLAAEQRGTLALLDHELRFLPSRQRMRELVQSGELGTLYHARVYYRSDNRAGPERAWDWWSDMSRGGGLLGAIGSHAVDSLRFVLGREPLEVMGMMSTHVTTRLDEHTRESRVVTSDDEIQALMGFGGELTAAVSLSSVEPGEPLHGMEVYGSKGGLRVVGETLWHSPVGSRQWAPVALPAPESLPEGMPDNEWARGFLHYARALTGTLGSGARALPGAATFEDGWRNMRVLDAVRRSHSERRWVSISNR</sequence>
<organism evidence="5 6">
    <name type="scientific">Stigmatella aurantiaca (strain DW4/3-1)</name>
    <dbReference type="NCBI Taxonomy" id="378806"/>
    <lineage>
        <taxon>Bacteria</taxon>
        <taxon>Pseudomonadati</taxon>
        <taxon>Myxococcota</taxon>
        <taxon>Myxococcia</taxon>
        <taxon>Myxococcales</taxon>
        <taxon>Cystobacterineae</taxon>
        <taxon>Archangiaceae</taxon>
        <taxon>Stigmatella</taxon>
    </lineage>
</organism>
<evidence type="ECO:0000259" key="3">
    <source>
        <dbReference type="Pfam" id="PF01408"/>
    </source>
</evidence>
<dbReference type="GO" id="GO:0000166">
    <property type="term" value="F:nucleotide binding"/>
    <property type="evidence" value="ECO:0007669"/>
    <property type="project" value="InterPro"/>
</dbReference>
<gene>
    <name evidence="5" type="ORF">STIAU_5977</name>
</gene>
<dbReference type="AlphaFoldDB" id="Q08WZ1"/>
<protein>
    <submittedName>
        <fullName evidence="5">Oxidoreductase, Gfo/Idh/MocA family</fullName>
    </submittedName>
</protein>
<dbReference type="InterPro" id="IPR055170">
    <property type="entry name" value="GFO_IDH_MocA-like_dom"/>
</dbReference>
<dbReference type="InterPro" id="IPR036291">
    <property type="entry name" value="NAD(P)-bd_dom_sf"/>
</dbReference>
<dbReference type="GO" id="GO:0016491">
    <property type="term" value="F:oxidoreductase activity"/>
    <property type="evidence" value="ECO:0007669"/>
    <property type="project" value="UniProtKB-KW"/>
</dbReference>
<evidence type="ECO:0000256" key="2">
    <source>
        <dbReference type="SAM" id="MobiDB-lite"/>
    </source>
</evidence>
<comment type="caution">
    <text evidence="5">The sequence shown here is derived from an EMBL/GenBank/DDBJ whole genome shotgun (WGS) entry which is preliminary data.</text>
</comment>
<dbReference type="PATRIC" id="fig|378806.16.peg.4017"/>
<dbReference type="InterPro" id="IPR000683">
    <property type="entry name" value="Gfo/Idh/MocA-like_OxRdtase_N"/>
</dbReference>
<dbReference type="InterPro" id="IPR050463">
    <property type="entry name" value="Gfo/Idh/MocA_oxidrdct_glycsds"/>
</dbReference>
<name>Q08WZ1_STIAD</name>
<evidence type="ECO:0000313" key="6">
    <source>
        <dbReference type="Proteomes" id="UP000032702"/>
    </source>
</evidence>
<dbReference type="Pfam" id="PF22725">
    <property type="entry name" value="GFO_IDH_MocA_C3"/>
    <property type="match status" value="1"/>
</dbReference>
<keyword evidence="1" id="KW-0560">Oxidoreductase</keyword>
<proteinExistence type="predicted"/>
<feature type="region of interest" description="Disordered" evidence="2">
    <location>
        <begin position="1"/>
        <end position="24"/>
    </location>
</feature>
<accession>Q08WZ1</accession>
<dbReference type="Proteomes" id="UP000032702">
    <property type="component" value="Unassembled WGS sequence"/>
</dbReference>
<dbReference type="PANTHER" id="PTHR43818">
    <property type="entry name" value="BCDNA.GH03377"/>
    <property type="match status" value="1"/>
</dbReference>
<evidence type="ECO:0000256" key="1">
    <source>
        <dbReference type="ARBA" id="ARBA00023002"/>
    </source>
</evidence>
<dbReference type="EMBL" id="AAMD01000096">
    <property type="protein sequence ID" value="EAU65017.1"/>
    <property type="molecule type" value="Genomic_DNA"/>
</dbReference>
<dbReference type="SUPFAM" id="SSF55347">
    <property type="entry name" value="Glyceraldehyde-3-phosphate dehydrogenase-like, C-terminal domain"/>
    <property type="match status" value="1"/>
</dbReference>